<dbReference type="PANTHER" id="PTHR13348:SF0">
    <property type="entry name" value="RIBONUCLEASE P PROTEIN SUBUNIT P29"/>
    <property type="match status" value="1"/>
</dbReference>
<name>A0A8H6S4D1_9AGAR</name>
<gene>
    <name evidence="3" type="ORF">MIND_01224700</name>
</gene>
<dbReference type="GO" id="GO:0005634">
    <property type="term" value="C:nucleus"/>
    <property type="evidence" value="ECO:0007669"/>
    <property type="project" value="UniProtKB-SubCell"/>
</dbReference>
<evidence type="ECO:0000313" key="4">
    <source>
        <dbReference type="Proteomes" id="UP000636479"/>
    </source>
</evidence>
<dbReference type="Pfam" id="PF01868">
    <property type="entry name" value="RNase_P-MRP_p29"/>
    <property type="match status" value="1"/>
</dbReference>
<keyword evidence="4" id="KW-1185">Reference proteome</keyword>
<dbReference type="GO" id="GO:0001682">
    <property type="term" value="P:tRNA 5'-leader removal"/>
    <property type="evidence" value="ECO:0007669"/>
    <property type="project" value="InterPro"/>
</dbReference>
<dbReference type="InterPro" id="IPR002730">
    <property type="entry name" value="Rpp29/RNP1"/>
</dbReference>
<dbReference type="InterPro" id="IPR036980">
    <property type="entry name" value="RNase_P/MRP_Rpp29_sf"/>
</dbReference>
<dbReference type="Proteomes" id="UP000636479">
    <property type="component" value="Unassembled WGS sequence"/>
</dbReference>
<accession>A0A8H6S4D1</accession>
<comment type="similarity">
    <text evidence="2">Belongs to the eukaryotic/archaeal RNase P protein component 1 family.</text>
</comment>
<proteinExistence type="inferred from homology"/>
<dbReference type="OrthoDB" id="124041at2759"/>
<dbReference type="AlphaFoldDB" id="A0A8H6S4D1"/>
<protein>
    <submittedName>
        <fullName evidence="3">Ribonuclease P protein subunit</fullName>
    </submittedName>
</protein>
<dbReference type="PANTHER" id="PTHR13348">
    <property type="entry name" value="RIBONUCLEASE P SUBUNIT P29"/>
    <property type="match status" value="1"/>
</dbReference>
<comment type="subcellular location">
    <subcellularLocation>
        <location evidence="1">Nucleus</location>
    </subcellularLocation>
</comment>
<dbReference type="InterPro" id="IPR016848">
    <property type="entry name" value="RNase_P/MRP_Rpp29-subunit"/>
</dbReference>
<reference evidence="3" key="1">
    <citation type="submission" date="2020-05" db="EMBL/GenBank/DDBJ databases">
        <title>Mycena genomes resolve the evolution of fungal bioluminescence.</title>
        <authorList>
            <person name="Tsai I.J."/>
        </authorList>
    </citation>
    <scope>NUCLEOTIDE SEQUENCE</scope>
    <source>
        <strain evidence="3">171206Taipei</strain>
    </source>
</reference>
<dbReference type="InterPro" id="IPR023534">
    <property type="entry name" value="Rof/RNase_P-like"/>
</dbReference>
<evidence type="ECO:0000256" key="1">
    <source>
        <dbReference type="ARBA" id="ARBA00004123"/>
    </source>
</evidence>
<dbReference type="RefSeq" id="XP_037214717.1">
    <property type="nucleotide sequence ID" value="XM_037368749.1"/>
</dbReference>
<dbReference type="SUPFAM" id="SSF101744">
    <property type="entry name" value="Rof/RNase P subunit-like"/>
    <property type="match status" value="1"/>
</dbReference>
<dbReference type="Gene3D" id="2.30.30.210">
    <property type="entry name" value="Ribonuclease P/MRP, subunit p29"/>
    <property type="match status" value="1"/>
</dbReference>
<dbReference type="GO" id="GO:0000172">
    <property type="term" value="C:ribonuclease MRP complex"/>
    <property type="evidence" value="ECO:0007669"/>
    <property type="project" value="InterPro"/>
</dbReference>
<evidence type="ECO:0000256" key="2">
    <source>
        <dbReference type="ARBA" id="ARBA00006181"/>
    </source>
</evidence>
<dbReference type="GO" id="GO:0006364">
    <property type="term" value="P:rRNA processing"/>
    <property type="evidence" value="ECO:0007669"/>
    <property type="project" value="TreeGrafter"/>
</dbReference>
<dbReference type="GeneID" id="59351265"/>
<evidence type="ECO:0000313" key="3">
    <source>
        <dbReference type="EMBL" id="KAF7291990.1"/>
    </source>
</evidence>
<sequence>MTTVDLYAGLPSNKGPEKLKFTAADPFTPTYIQQVVTKNSNPQEIYHTRVHGRVFLLENTKQNNSHQEMLAKKQAAKEAKERRRLGVSGKRHGTARAMGLWSFDHSQAKFALFLPLHQLWLGYMSELLNLAQPGSGPPRLPSAAAIHPRLVKADFHGSIMTVHQSKNTSVLGVSGIVIHETEGTFKIVTKDDKLKIIPKRNTIFTFAVPVYSTLPASFNANTALPLPDVEDSRTVLDGPHAQLELYGNQFCFRGQLGLHIPTVFIQIDSLESIAKVLVVTPSRIFRIENTGRLMDKGERWGRKAQARGARQGYSSKAEVNFKCKR</sequence>
<dbReference type="EMBL" id="JACAZF010000012">
    <property type="protein sequence ID" value="KAF7291990.1"/>
    <property type="molecule type" value="Genomic_DNA"/>
</dbReference>
<dbReference type="SMART" id="SM00538">
    <property type="entry name" value="POP4"/>
    <property type="match status" value="1"/>
</dbReference>
<dbReference type="GO" id="GO:0030677">
    <property type="term" value="C:ribonuclease P complex"/>
    <property type="evidence" value="ECO:0007669"/>
    <property type="project" value="InterPro"/>
</dbReference>
<organism evidence="3 4">
    <name type="scientific">Mycena indigotica</name>
    <dbReference type="NCBI Taxonomy" id="2126181"/>
    <lineage>
        <taxon>Eukaryota</taxon>
        <taxon>Fungi</taxon>
        <taxon>Dikarya</taxon>
        <taxon>Basidiomycota</taxon>
        <taxon>Agaricomycotina</taxon>
        <taxon>Agaricomycetes</taxon>
        <taxon>Agaricomycetidae</taxon>
        <taxon>Agaricales</taxon>
        <taxon>Marasmiineae</taxon>
        <taxon>Mycenaceae</taxon>
        <taxon>Mycena</taxon>
    </lineage>
</organism>
<comment type="caution">
    <text evidence="3">The sequence shown here is derived from an EMBL/GenBank/DDBJ whole genome shotgun (WGS) entry which is preliminary data.</text>
</comment>
<dbReference type="GO" id="GO:0033204">
    <property type="term" value="F:ribonuclease P RNA binding"/>
    <property type="evidence" value="ECO:0007669"/>
    <property type="project" value="InterPro"/>
</dbReference>